<dbReference type="Proteomes" id="UP000077363">
    <property type="component" value="Chromosome"/>
</dbReference>
<dbReference type="Gene3D" id="3.40.190.150">
    <property type="entry name" value="Bordetella uptake gene, domain 1"/>
    <property type="match status" value="1"/>
</dbReference>
<evidence type="ECO:0000313" key="3">
    <source>
        <dbReference type="EMBL" id="ANE44179.1"/>
    </source>
</evidence>
<dbReference type="PANTHER" id="PTHR42928">
    <property type="entry name" value="TRICARBOXYLATE-BINDING PROTEIN"/>
    <property type="match status" value="1"/>
</dbReference>
<keyword evidence="4" id="KW-1185">Reference proteome</keyword>
<dbReference type="RefSeq" id="WP_064015262.1">
    <property type="nucleotide sequence ID" value="NZ_CP011387.1"/>
</dbReference>
<gene>
    <name evidence="3" type="ORF">SU48_10815</name>
</gene>
<accession>A0A172TAX7</accession>
<reference evidence="3 4" key="1">
    <citation type="submission" date="2015-01" db="EMBL/GenBank/DDBJ databases">
        <title>Deinococcus puniceus/DY1/ whole genome sequencing.</title>
        <authorList>
            <person name="Kim M.K."/>
            <person name="Srinivasan S."/>
            <person name="Lee J.-J."/>
        </authorList>
    </citation>
    <scope>NUCLEOTIDE SEQUENCE [LARGE SCALE GENOMIC DNA]</scope>
    <source>
        <strain evidence="3 4">DY1</strain>
    </source>
</reference>
<dbReference type="KEGG" id="dpu:SU48_10815"/>
<dbReference type="SUPFAM" id="SSF53850">
    <property type="entry name" value="Periplasmic binding protein-like II"/>
    <property type="match status" value="1"/>
</dbReference>
<name>A0A172TAX7_9DEIO</name>
<dbReference type="Gene3D" id="3.40.190.10">
    <property type="entry name" value="Periplasmic binding protein-like II"/>
    <property type="match status" value="1"/>
</dbReference>
<keyword evidence="2" id="KW-0732">Signal</keyword>
<dbReference type="InterPro" id="IPR042100">
    <property type="entry name" value="Bug_dom1"/>
</dbReference>
<dbReference type="OrthoDB" id="8880247at2"/>
<sequence>MKTEQRFSSKLLGITLGAALLAAGSGASAQSNLTLKILAPASVGGGWDNTAKAIAETLKREGIFNDVSVYNLPGKAGTLGLAEFVKLKGQSNQLMLTGFVMVAGIPLNQSPFDLNSDVTPIARLTTDYEVLIVPAKSRFRDVEDLVAAFKAAPSSIRFGGSSAGGSAHIAIGKLARELNISMDQVKYVPSAGGAQATAAMLGGELDVVSAGYSEIEDALKSGQVRGLAILAPEAVNGINLPTLIEKGIDVDVSNWRGVVAPAGISAAQRARLTLMMTRMVRSRTWQQQLSQNKWNAYFATGDTFDRFVRSQKTVVTQLLRSLDILK</sequence>
<feature type="chain" id="PRO_5008000584" description="C4-dicarboxylate ABC transporter substrate-binding protein" evidence="2">
    <location>
        <begin position="30"/>
        <end position="326"/>
    </location>
</feature>
<proteinExistence type="inferred from homology"/>
<dbReference type="EMBL" id="CP011387">
    <property type="protein sequence ID" value="ANE44179.1"/>
    <property type="molecule type" value="Genomic_DNA"/>
</dbReference>
<evidence type="ECO:0000256" key="2">
    <source>
        <dbReference type="SAM" id="SignalP"/>
    </source>
</evidence>
<dbReference type="PIRSF" id="PIRSF017082">
    <property type="entry name" value="YflP"/>
    <property type="match status" value="1"/>
</dbReference>
<dbReference type="PATRIC" id="fig|1182568.3.peg.2244"/>
<evidence type="ECO:0000256" key="1">
    <source>
        <dbReference type="ARBA" id="ARBA00006987"/>
    </source>
</evidence>
<dbReference type="InterPro" id="IPR005064">
    <property type="entry name" value="BUG"/>
</dbReference>
<dbReference type="AlphaFoldDB" id="A0A172TAX7"/>
<comment type="similarity">
    <text evidence="1">Belongs to the UPF0065 (bug) family.</text>
</comment>
<feature type="signal peptide" evidence="2">
    <location>
        <begin position="1"/>
        <end position="29"/>
    </location>
</feature>
<dbReference type="Pfam" id="PF03401">
    <property type="entry name" value="TctC"/>
    <property type="match status" value="1"/>
</dbReference>
<evidence type="ECO:0000313" key="4">
    <source>
        <dbReference type="Proteomes" id="UP000077363"/>
    </source>
</evidence>
<dbReference type="PANTHER" id="PTHR42928:SF3">
    <property type="entry name" value="UPF0065 PROTEIN YFLP"/>
    <property type="match status" value="1"/>
</dbReference>
<dbReference type="CDD" id="cd07012">
    <property type="entry name" value="PBP2_Bug_TTT"/>
    <property type="match status" value="1"/>
</dbReference>
<protein>
    <recommendedName>
        <fullName evidence="5">C4-dicarboxylate ABC transporter substrate-binding protein</fullName>
    </recommendedName>
</protein>
<dbReference type="STRING" id="1182568.SU48_10815"/>
<organism evidence="3 4">
    <name type="scientific">Deinococcus puniceus</name>
    <dbReference type="NCBI Taxonomy" id="1182568"/>
    <lineage>
        <taxon>Bacteria</taxon>
        <taxon>Thermotogati</taxon>
        <taxon>Deinococcota</taxon>
        <taxon>Deinococci</taxon>
        <taxon>Deinococcales</taxon>
        <taxon>Deinococcaceae</taxon>
        <taxon>Deinococcus</taxon>
    </lineage>
</organism>
<evidence type="ECO:0008006" key="5">
    <source>
        <dbReference type="Google" id="ProtNLM"/>
    </source>
</evidence>